<reference evidence="2 3" key="1">
    <citation type="submission" date="2018-05" db="EMBL/GenBank/DDBJ databases">
        <title>Kangiella spongicola genome sequence.</title>
        <authorList>
            <person name="Maclea K.S."/>
            <person name="Goen A.E."/>
            <person name="Kelley C."/>
            <person name="Underriner A."/>
            <person name="Silverwood T."/>
            <person name="Trachtenberg A.M."/>
        </authorList>
    </citation>
    <scope>NUCLEOTIDE SEQUENCE [LARGE SCALE GENOMIC DNA]</scope>
    <source>
        <strain evidence="2 3">ATCC BAA-2076</strain>
    </source>
</reference>
<comment type="caution">
    <text evidence="2">The sequence shown here is derived from an EMBL/GenBank/DDBJ whole genome shotgun (WGS) entry which is preliminary data.</text>
</comment>
<proteinExistence type="predicted"/>
<dbReference type="RefSeq" id="WP_110201382.1">
    <property type="nucleotide sequence ID" value="NZ_QICH01000003.1"/>
</dbReference>
<evidence type="ECO:0000313" key="3">
    <source>
        <dbReference type="Proteomes" id="UP000247689"/>
    </source>
</evidence>
<feature type="signal peptide" evidence="1">
    <location>
        <begin position="1"/>
        <end position="22"/>
    </location>
</feature>
<accession>A0A318D110</accession>
<keyword evidence="3" id="KW-1185">Reference proteome</keyword>
<evidence type="ECO:0000313" key="2">
    <source>
        <dbReference type="EMBL" id="PXF62473.1"/>
    </source>
</evidence>
<sequence>MKSLKLLVTLSLASLAAYPALAHETKSDDTNSTAPHQHQQTMNMFGGPTYHGEPALAVTAALIEAGGGAEHFSFAKALVHMLGEETVNQEVAKLTKQYSKEEVNTFLVGMDAAVNYAIKHVTKMGIELPEAADLNGQELAATLVKAGTTPDGTFWSGYLFDKALSNKIHNLVMIDINANEGYQADKISHKILNQAMYDVAQALGMKEVKLADLH</sequence>
<dbReference type="EMBL" id="QICH01000003">
    <property type="protein sequence ID" value="PXF62473.1"/>
    <property type="molecule type" value="Genomic_DNA"/>
</dbReference>
<dbReference type="OrthoDB" id="6196092at2"/>
<name>A0A318D110_9GAMM</name>
<dbReference type="Proteomes" id="UP000247689">
    <property type="component" value="Unassembled WGS sequence"/>
</dbReference>
<keyword evidence="1" id="KW-0732">Signal</keyword>
<dbReference type="AlphaFoldDB" id="A0A318D110"/>
<protein>
    <submittedName>
        <fullName evidence="2">Uncharacterized protein</fullName>
    </submittedName>
</protein>
<organism evidence="2 3">
    <name type="scientific">Kangiella spongicola</name>
    <dbReference type="NCBI Taxonomy" id="796379"/>
    <lineage>
        <taxon>Bacteria</taxon>
        <taxon>Pseudomonadati</taxon>
        <taxon>Pseudomonadota</taxon>
        <taxon>Gammaproteobacteria</taxon>
        <taxon>Kangiellales</taxon>
        <taxon>Kangiellaceae</taxon>
        <taxon>Kangiella</taxon>
    </lineage>
</organism>
<gene>
    <name evidence="2" type="ORF">DL796_09000</name>
</gene>
<feature type="chain" id="PRO_5016448318" evidence="1">
    <location>
        <begin position="23"/>
        <end position="214"/>
    </location>
</feature>
<evidence type="ECO:0000256" key="1">
    <source>
        <dbReference type="SAM" id="SignalP"/>
    </source>
</evidence>